<evidence type="ECO:0000313" key="3">
    <source>
        <dbReference type="Proteomes" id="UP001295684"/>
    </source>
</evidence>
<organism evidence="2 3">
    <name type="scientific">Euplotes crassus</name>
    <dbReference type="NCBI Taxonomy" id="5936"/>
    <lineage>
        <taxon>Eukaryota</taxon>
        <taxon>Sar</taxon>
        <taxon>Alveolata</taxon>
        <taxon>Ciliophora</taxon>
        <taxon>Intramacronucleata</taxon>
        <taxon>Spirotrichea</taxon>
        <taxon>Hypotrichia</taxon>
        <taxon>Euplotida</taxon>
        <taxon>Euplotidae</taxon>
        <taxon>Moneuplotes</taxon>
    </lineage>
</organism>
<feature type="transmembrane region" description="Helical" evidence="1">
    <location>
        <begin position="26"/>
        <end position="45"/>
    </location>
</feature>
<keyword evidence="3" id="KW-1185">Reference proteome</keyword>
<comment type="caution">
    <text evidence="2">The sequence shown here is derived from an EMBL/GenBank/DDBJ whole genome shotgun (WGS) entry which is preliminary data.</text>
</comment>
<sequence>MSSSGYNRWRTKKAVAQHMLKPNQRFVRGASLPLIGICGIGIFVWRVRSTEFVDIDREQMDRYIPLTWYAAINLCYQSSEQYKPSEQYIYMFKILWHKYYMTMLDIEPKK</sequence>
<keyword evidence="1" id="KW-0812">Transmembrane</keyword>
<dbReference type="Proteomes" id="UP001295684">
    <property type="component" value="Unassembled WGS sequence"/>
</dbReference>
<evidence type="ECO:0000313" key="2">
    <source>
        <dbReference type="EMBL" id="CAI2385070.1"/>
    </source>
</evidence>
<protein>
    <submittedName>
        <fullName evidence="2">Uncharacterized protein</fullName>
    </submittedName>
</protein>
<keyword evidence="1" id="KW-1133">Transmembrane helix</keyword>
<reference evidence="2" key="1">
    <citation type="submission" date="2023-07" db="EMBL/GenBank/DDBJ databases">
        <authorList>
            <consortium name="AG Swart"/>
            <person name="Singh M."/>
            <person name="Singh A."/>
            <person name="Seah K."/>
            <person name="Emmerich C."/>
        </authorList>
    </citation>
    <scope>NUCLEOTIDE SEQUENCE</scope>
    <source>
        <strain evidence="2">DP1</strain>
    </source>
</reference>
<gene>
    <name evidence="2" type="ORF">ECRASSUSDP1_LOCUS26612</name>
</gene>
<dbReference type="AlphaFoldDB" id="A0AAD2DA13"/>
<evidence type="ECO:0000256" key="1">
    <source>
        <dbReference type="SAM" id="Phobius"/>
    </source>
</evidence>
<keyword evidence="1" id="KW-0472">Membrane</keyword>
<accession>A0AAD2DA13</accession>
<proteinExistence type="predicted"/>
<dbReference type="EMBL" id="CAMPGE010027440">
    <property type="protein sequence ID" value="CAI2385070.1"/>
    <property type="molecule type" value="Genomic_DNA"/>
</dbReference>
<name>A0AAD2DA13_EUPCR</name>